<dbReference type="GO" id="GO:0071949">
    <property type="term" value="F:FAD binding"/>
    <property type="evidence" value="ECO:0007669"/>
    <property type="project" value="InterPro"/>
</dbReference>
<keyword evidence="3" id="KW-0274">FAD</keyword>
<dbReference type="InterPro" id="IPR036188">
    <property type="entry name" value="FAD/NAD-bd_sf"/>
</dbReference>
<keyword evidence="8" id="KW-1185">Reference proteome</keyword>
<dbReference type="SUPFAM" id="SSF54373">
    <property type="entry name" value="FAD-linked reductases, C-terminal domain"/>
    <property type="match status" value="1"/>
</dbReference>
<evidence type="ECO:0000313" key="8">
    <source>
        <dbReference type="Proteomes" id="UP000275385"/>
    </source>
</evidence>
<evidence type="ECO:0000256" key="2">
    <source>
        <dbReference type="ARBA" id="ARBA00022630"/>
    </source>
</evidence>
<dbReference type="EMBL" id="QVQW01000002">
    <property type="protein sequence ID" value="RKU49169.1"/>
    <property type="molecule type" value="Genomic_DNA"/>
</dbReference>
<evidence type="ECO:0000259" key="6">
    <source>
        <dbReference type="Pfam" id="PF01494"/>
    </source>
</evidence>
<dbReference type="FunFam" id="3.50.50.60:FF:000115">
    <property type="entry name" value="Salicylate hydroxylase, putative"/>
    <property type="match status" value="1"/>
</dbReference>
<evidence type="ECO:0000313" key="7">
    <source>
        <dbReference type="EMBL" id="RKU49169.1"/>
    </source>
</evidence>
<dbReference type="STRING" id="177199.A0A420YMQ8"/>
<keyword evidence="2" id="KW-0285">Flavoprotein</keyword>
<dbReference type="OrthoDB" id="420606at2759"/>
<accession>A0A420YMQ8</accession>
<keyword evidence="5" id="KW-0503">Monooxygenase</keyword>
<sequence>MCPQPAPHPLTIIIVGAGLGGLGAAISLSLSNPQHRITVLESARSLQEVGAGLQITPNASRLLQSWSLPPSLWSQAAEPTQLTVHRYDGKILSHSPDFSKEIRARYNNAPFIDLHRVDLQQALYTRAKDLGVEFKLGSRVKTAETTSPIPSINFESGECLTADLIIAADGLWSACRTSFTGLSSPPMPTGDLAYRVVLSADEHLADDPELYDWVTNPKVHFWIGPGAHAVGYSLRGGGMYNIVLLVPDDLPEGVSRTEGNVEEMKKLFVGWDPILTRFLEKVKGVDKWKLMHRPELPHWVNDQGNFVFLGDACHPMLPYLAQGANSALEDGAVLGLLIGHITSKKQLPQALRLYEKLRKARGDAIVKEAFKQRHDFHLPDGPEQQARDELFLSQLGKELRGPFPSRWQCPEVQPWLYGYDARKEVEEAVKAEPFV</sequence>
<dbReference type="GO" id="GO:0004497">
    <property type="term" value="F:monooxygenase activity"/>
    <property type="evidence" value="ECO:0007669"/>
    <property type="project" value="UniProtKB-KW"/>
</dbReference>
<dbReference type="Proteomes" id="UP000275385">
    <property type="component" value="Unassembled WGS sequence"/>
</dbReference>
<proteinExistence type="inferred from homology"/>
<feature type="domain" description="FAD-binding" evidence="6">
    <location>
        <begin position="11"/>
        <end position="368"/>
    </location>
</feature>
<name>A0A420YMQ8_9PEZI</name>
<keyword evidence="4" id="KW-0560">Oxidoreductase</keyword>
<dbReference type="SUPFAM" id="SSF51905">
    <property type="entry name" value="FAD/NAD(P)-binding domain"/>
    <property type="match status" value="1"/>
</dbReference>
<dbReference type="PRINTS" id="PR00420">
    <property type="entry name" value="RNGMNOXGNASE"/>
</dbReference>
<gene>
    <name evidence="7" type="ORF">DL546_008634</name>
</gene>
<dbReference type="Gene3D" id="3.50.50.60">
    <property type="entry name" value="FAD/NAD(P)-binding domain"/>
    <property type="match status" value="1"/>
</dbReference>
<protein>
    <recommendedName>
        <fullName evidence="6">FAD-binding domain-containing protein</fullName>
    </recommendedName>
</protein>
<dbReference type="InterPro" id="IPR050493">
    <property type="entry name" value="FAD-dep_Monooxygenase_BioMet"/>
</dbReference>
<evidence type="ECO:0000256" key="3">
    <source>
        <dbReference type="ARBA" id="ARBA00022827"/>
    </source>
</evidence>
<dbReference type="PANTHER" id="PTHR13789">
    <property type="entry name" value="MONOOXYGENASE"/>
    <property type="match status" value="1"/>
</dbReference>
<reference evidence="7 8" key="1">
    <citation type="submission" date="2018-08" db="EMBL/GenBank/DDBJ databases">
        <title>Draft genome of the lignicolous fungus Coniochaeta pulveracea.</title>
        <authorList>
            <person name="Borstlap C.J."/>
            <person name="De Witt R.N."/>
            <person name="Botha A."/>
            <person name="Volschenk H."/>
        </authorList>
    </citation>
    <scope>NUCLEOTIDE SEQUENCE [LARGE SCALE GENOMIC DNA]</scope>
    <source>
        <strain evidence="7 8">CAB683</strain>
    </source>
</reference>
<organism evidence="7 8">
    <name type="scientific">Coniochaeta pulveracea</name>
    <dbReference type="NCBI Taxonomy" id="177199"/>
    <lineage>
        <taxon>Eukaryota</taxon>
        <taxon>Fungi</taxon>
        <taxon>Dikarya</taxon>
        <taxon>Ascomycota</taxon>
        <taxon>Pezizomycotina</taxon>
        <taxon>Sordariomycetes</taxon>
        <taxon>Sordariomycetidae</taxon>
        <taxon>Coniochaetales</taxon>
        <taxon>Coniochaetaceae</taxon>
        <taxon>Coniochaeta</taxon>
    </lineage>
</organism>
<dbReference type="InterPro" id="IPR002938">
    <property type="entry name" value="FAD-bd"/>
</dbReference>
<evidence type="ECO:0000256" key="5">
    <source>
        <dbReference type="ARBA" id="ARBA00023033"/>
    </source>
</evidence>
<dbReference type="PANTHER" id="PTHR13789:SF238">
    <property type="entry name" value="PUTATIVE (AFU_ORTHOLOGUE AFUA_2G01680)-RELATED"/>
    <property type="match status" value="1"/>
</dbReference>
<dbReference type="AlphaFoldDB" id="A0A420YMQ8"/>
<dbReference type="Pfam" id="PF01494">
    <property type="entry name" value="FAD_binding_3"/>
    <property type="match status" value="1"/>
</dbReference>
<comment type="caution">
    <text evidence="7">The sequence shown here is derived from an EMBL/GenBank/DDBJ whole genome shotgun (WGS) entry which is preliminary data.</text>
</comment>
<evidence type="ECO:0000256" key="1">
    <source>
        <dbReference type="ARBA" id="ARBA00007992"/>
    </source>
</evidence>
<evidence type="ECO:0000256" key="4">
    <source>
        <dbReference type="ARBA" id="ARBA00023002"/>
    </source>
</evidence>
<comment type="similarity">
    <text evidence="1">Belongs to the paxM FAD-dependent monooxygenase family.</text>
</comment>